<feature type="transmembrane region" description="Helical" evidence="9">
    <location>
        <begin position="64"/>
        <end position="85"/>
    </location>
</feature>
<evidence type="ECO:0000256" key="5">
    <source>
        <dbReference type="ARBA" id="ARBA00022692"/>
    </source>
</evidence>
<dbReference type="PANTHER" id="PTHR21716:SF53">
    <property type="entry name" value="PERMEASE PERM-RELATED"/>
    <property type="match status" value="1"/>
</dbReference>
<gene>
    <name evidence="10" type="ORF">AVDCRST_MAG38-640</name>
</gene>
<dbReference type="GO" id="GO:0005886">
    <property type="term" value="C:plasma membrane"/>
    <property type="evidence" value="ECO:0007669"/>
    <property type="project" value="UniProtKB-SubCell"/>
</dbReference>
<keyword evidence="5 9" id="KW-0812">Transmembrane</keyword>
<feature type="transmembrane region" description="Helical" evidence="9">
    <location>
        <begin position="336"/>
        <end position="365"/>
    </location>
</feature>
<feature type="transmembrane region" description="Helical" evidence="9">
    <location>
        <begin position="299"/>
        <end position="316"/>
    </location>
</feature>
<evidence type="ECO:0000256" key="4">
    <source>
        <dbReference type="ARBA" id="ARBA00022475"/>
    </source>
</evidence>
<dbReference type="PANTHER" id="PTHR21716">
    <property type="entry name" value="TRANSMEMBRANE PROTEIN"/>
    <property type="match status" value="1"/>
</dbReference>
<feature type="transmembrane region" description="Helical" evidence="9">
    <location>
        <begin position="97"/>
        <end position="122"/>
    </location>
</feature>
<feature type="transmembrane region" description="Helical" evidence="9">
    <location>
        <begin position="177"/>
        <end position="202"/>
    </location>
</feature>
<feature type="region of interest" description="Disordered" evidence="8">
    <location>
        <begin position="1"/>
        <end position="20"/>
    </location>
</feature>
<dbReference type="Pfam" id="PF01594">
    <property type="entry name" value="AI-2E_transport"/>
    <property type="match status" value="1"/>
</dbReference>
<accession>A0A6J4RCP7</accession>
<comment type="similarity">
    <text evidence="2">Belongs to the autoinducer-2 exporter (AI-2E) (TC 2.A.86) family.</text>
</comment>
<comment type="subcellular location">
    <subcellularLocation>
        <location evidence="1">Cell membrane</location>
        <topology evidence="1">Multi-pass membrane protein</topology>
    </subcellularLocation>
</comment>
<evidence type="ECO:0008006" key="11">
    <source>
        <dbReference type="Google" id="ProtNLM"/>
    </source>
</evidence>
<evidence type="ECO:0000313" key="10">
    <source>
        <dbReference type="EMBL" id="CAA9465405.1"/>
    </source>
</evidence>
<feature type="transmembrane region" description="Helical" evidence="9">
    <location>
        <begin position="237"/>
        <end position="262"/>
    </location>
</feature>
<keyword evidence="6 9" id="KW-1133">Transmembrane helix</keyword>
<feature type="transmembrane region" description="Helical" evidence="9">
    <location>
        <begin position="36"/>
        <end position="58"/>
    </location>
</feature>
<evidence type="ECO:0000256" key="2">
    <source>
        <dbReference type="ARBA" id="ARBA00009773"/>
    </source>
</evidence>
<dbReference type="GO" id="GO:0055085">
    <property type="term" value="P:transmembrane transport"/>
    <property type="evidence" value="ECO:0007669"/>
    <property type="project" value="TreeGrafter"/>
</dbReference>
<organism evidence="10">
    <name type="scientific">uncultured Solirubrobacteraceae bacterium</name>
    <dbReference type="NCBI Taxonomy" id="1162706"/>
    <lineage>
        <taxon>Bacteria</taxon>
        <taxon>Bacillati</taxon>
        <taxon>Actinomycetota</taxon>
        <taxon>Thermoleophilia</taxon>
        <taxon>Solirubrobacterales</taxon>
        <taxon>Solirubrobacteraceae</taxon>
        <taxon>environmental samples</taxon>
    </lineage>
</organism>
<proteinExistence type="inferred from homology"/>
<evidence type="ECO:0000256" key="3">
    <source>
        <dbReference type="ARBA" id="ARBA00022448"/>
    </source>
</evidence>
<dbReference type="InterPro" id="IPR002549">
    <property type="entry name" value="AI-2E-like"/>
</dbReference>
<sequence>MARIETDAPPALPQRAADPPVATVTRLRGDDAVPRGLAVASAITIRLVIVLGGMWLLGLVVTRMLVVVLPLVVALLLATLFSPPARALERRGWHSGLAALASVGSGLVVVVAALSLIIPSFIAELGNLGSTVEQGVRQLGASLARSPLGLTPVQIDNSIDQAVSGIGGSGGQVAQGVITGALLATQFATSSLLAIFLTFFFVKDGARMWFWVTSLAGSARRPVFHDLGVRSWGVLTAYVHGVALVATVDAVLIAIVLIALGIPLALPLVVLTFIAAFFPIVGALVAGAAAVLVALVTNGVAAAIIVLVAIIFIQQLEGNVLYPVVVGRQLNLHPVAMLLALAIGAVVAGVAGAFLAVPVAAVIGASINYARSAERLAHSGPLTSDDLVVRPDG</sequence>
<evidence type="ECO:0000256" key="1">
    <source>
        <dbReference type="ARBA" id="ARBA00004651"/>
    </source>
</evidence>
<dbReference type="AlphaFoldDB" id="A0A6J4RCP7"/>
<evidence type="ECO:0000256" key="6">
    <source>
        <dbReference type="ARBA" id="ARBA00022989"/>
    </source>
</evidence>
<evidence type="ECO:0000256" key="9">
    <source>
        <dbReference type="SAM" id="Phobius"/>
    </source>
</evidence>
<evidence type="ECO:0000256" key="8">
    <source>
        <dbReference type="SAM" id="MobiDB-lite"/>
    </source>
</evidence>
<reference evidence="10" key="1">
    <citation type="submission" date="2020-02" db="EMBL/GenBank/DDBJ databases">
        <authorList>
            <person name="Meier V. D."/>
        </authorList>
    </citation>
    <scope>NUCLEOTIDE SEQUENCE</scope>
    <source>
        <strain evidence="10">AVDCRST_MAG38</strain>
    </source>
</reference>
<keyword evidence="4" id="KW-1003">Cell membrane</keyword>
<feature type="transmembrane region" description="Helical" evidence="9">
    <location>
        <begin position="268"/>
        <end position="292"/>
    </location>
</feature>
<protein>
    <recommendedName>
        <fullName evidence="11">AI-2E family transporter</fullName>
    </recommendedName>
</protein>
<keyword evidence="3" id="KW-0813">Transport</keyword>
<keyword evidence="7 9" id="KW-0472">Membrane</keyword>
<name>A0A6J4RCP7_9ACTN</name>
<dbReference type="EMBL" id="CADCVJ010000043">
    <property type="protein sequence ID" value="CAA9465405.1"/>
    <property type="molecule type" value="Genomic_DNA"/>
</dbReference>
<evidence type="ECO:0000256" key="7">
    <source>
        <dbReference type="ARBA" id="ARBA00023136"/>
    </source>
</evidence>